<dbReference type="AlphaFoldDB" id="A0A7Z8YA29"/>
<dbReference type="EMBL" id="UYIO01000001">
    <property type="protein sequence ID" value="VDG76499.1"/>
    <property type="molecule type" value="Genomic_DNA"/>
</dbReference>
<proteinExistence type="predicted"/>
<name>A0A7Z8YA29_9ACTO</name>
<gene>
    <name evidence="1" type="ORF">NCTC10327_01136</name>
</gene>
<organism evidence="1 2">
    <name type="scientific">Actinobaculum suis</name>
    <dbReference type="NCBI Taxonomy" id="1657"/>
    <lineage>
        <taxon>Bacteria</taxon>
        <taxon>Bacillati</taxon>
        <taxon>Actinomycetota</taxon>
        <taxon>Actinomycetes</taxon>
        <taxon>Actinomycetales</taxon>
        <taxon>Actinomycetaceae</taxon>
        <taxon>Actinobaculum</taxon>
    </lineage>
</organism>
<comment type="caution">
    <text evidence="1">The sequence shown here is derived from an EMBL/GenBank/DDBJ whole genome shotgun (WGS) entry which is preliminary data.</text>
</comment>
<evidence type="ECO:0000313" key="2">
    <source>
        <dbReference type="Proteomes" id="UP000269974"/>
    </source>
</evidence>
<sequence length="89" mass="10092">MNRRSPSTNPDFLWVCPLPGLTWRNVRCGLGPGASVIRHDLASAVMTNRYFLEVLPSRRTTLPERPTHMPAPKMLISSLFLRLFGVPEF</sequence>
<accession>A0A7Z8YA29</accession>
<reference evidence="1 2" key="1">
    <citation type="submission" date="2018-11" db="EMBL/GenBank/DDBJ databases">
        <authorList>
            <consortium name="Pathogen Informatics"/>
        </authorList>
    </citation>
    <scope>NUCLEOTIDE SEQUENCE [LARGE SCALE GENOMIC DNA]</scope>
    <source>
        <strain evidence="1 2">NCTC10327</strain>
    </source>
</reference>
<protein>
    <submittedName>
        <fullName evidence="1">Uncharacterized protein</fullName>
    </submittedName>
</protein>
<evidence type="ECO:0000313" key="1">
    <source>
        <dbReference type="EMBL" id="VDG76499.1"/>
    </source>
</evidence>
<dbReference type="Proteomes" id="UP000269974">
    <property type="component" value="Unassembled WGS sequence"/>
</dbReference>